<dbReference type="EMBL" id="KB908592">
    <property type="protein sequence ID" value="EOA86692.1"/>
    <property type="molecule type" value="Genomic_DNA"/>
</dbReference>
<evidence type="ECO:0000256" key="1">
    <source>
        <dbReference type="ARBA" id="ARBA00004167"/>
    </source>
</evidence>
<feature type="non-terminal residue" evidence="6">
    <location>
        <position position="362"/>
    </location>
</feature>
<evidence type="ECO:0000256" key="4">
    <source>
        <dbReference type="ARBA" id="ARBA00023136"/>
    </source>
</evidence>
<dbReference type="Proteomes" id="UP000016935">
    <property type="component" value="Unassembled WGS sequence"/>
</dbReference>
<feature type="non-terminal residue" evidence="6">
    <location>
        <position position="1"/>
    </location>
</feature>
<name>R0KF22_EXST2</name>
<dbReference type="HOGENOM" id="CLU_052528_2_0_1"/>
<reference evidence="6 7" key="2">
    <citation type="journal article" date="2013" name="PLoS Genet.">
        <title>Comparative genome structure, secondary metabolite, and effector coding capacity across Cochliobolus pathogens.</title>
        <authorList>
            <person name="Condon B.J."/>
            <person name="Leng Y."/>
            <person name="Wu D."/>
            <person name="Bushley K.E."/>
            <person name="Ohm R.A."/>
            <person name="Otillar R."/>
            <person name="Martin J."/>
            <person name="Schackwitz W."/>
            <person name="Grimwood J."/>
            <person name="MohdZainudin N."/>
            <person name="Xue C."/>
            <person name="Wang R."/>
            <person name="Manning V.A."/>
            <person name="Dhillon B."/>
            <person name="Tu Z.J."/>
            <person name="Steffenson B.J."/>
            <person name="Salamov A."/>
            <person name="Sun H."/>
            <person name="Lowry S."/>
            <person name="LaButti K."/>
            <person name="Han J."/>
            <person name="Copeland A."/>
            <person name="Lindquist E."/>
            <person name="Barry K."/>
            <person name="Schmutz J."/>
            <person name="Baker S.E."/>
            <person name="Ciuffetti L.M."/>
            <person name="Grigoriev I.V."/>
            <person name="Zhong S."/>
            <person name="Turgeon B.G."/>
        </authorList>
    </citation>
    <scope>NUCLEOTIDE SEQUENCE [LARGE SCALE GENOMIC DNA]</scope>
    <source>
        <strain evidence="7">28A</strain>
    </source>
</reference>
<dbReference type="GO" id="GO:0009100">
    <property type="term" value="P:glycoprotein metabolic process"/>
    <property type="evidence" value="ECO:0007669"/>
    <property type="project" value="UniProtKB-ARBA"/>
</dbReference>
<evidence type="ECO:0000313" key="7">
    <source>
        <dbReference type="Proteomes" id="UP000016935"/>
    </source>
</evidence>
<accession>R0KF22</accession>
<dbReference type="Pfam" id="PF04991">
    <property type="entry name" value="LicD"/>
    <property type="match status" value="1"/>
</dbReference>
<evidence type="ECO:0000313" key="6">
    <source>
        <dbReference type="EMBL" id="EOA86692.1"/>
    </source>
</evidence>
<keyword evidence="7" id="KW-1185">Reference proteome</keyword>
<gene>
    <name evidence="6" type="ORF">SETTUDRAFT_48843</name>
</gene>
<keyword evidence="4" id="KW-0472">Membrane</keyword>
<proteinExistence type="predicted"/>
<dbReference type="GeneID" id="19405170"/>
<sequence length="362" mass="42227">ARRSTSFRALRGLSPLSNSFSNGHTYKNAPTKYFYESTFNSHYDGRFASGEVPVLERAWSFKLMLKTYTETMEQIGIETWLMHGCLLGWWWNGGLMPWDKDLDFIMEEEGMNELAEWWNMTIHHFDAKDLGLEDQLSVESDKWATERSTDEEMDEDDETRARRLEWEQQVRENGKKYLLEVNPNYTNTSTKDKYNLIDARWIDVSNGLYIDITTLHVAPAKSETPQTPDADSPDWPDSFDLYPYSSTRESLHEPDDADDEIQMYIKDSHSYLSSQIFPLRTSTLEDVRVKIPYAYEELLIEEYGADSLTKSWFNGYLFDTPSRKWQKSRPTDQQRAYFMAKHGKGRGRISGTGRIGHGWDGR</sequence>
<dbReference type="PANTHER" id="PTHR15407:SF32">
    <property type="entry name" value="PROTEIN (MNN4), PUTATIVE (AFU_ORTHOLOGUE AFUA_1G03790)-RELATED"/>
    <property type="match status" value="1"/>
</dbReference>
<comment type="subcellular location">
    <subcellularLocation>
        <location evidence="1">Membrane</location>
        <topology evidence="1">Single-pass membrane protein</topology>
    </subcellularLocation>
</comment>
<dbReference type="STRING" id="671987.R0KF22"/>
<dbReference type="InterPro" id="IPR007074">
    <property type="entry name" value="LicD/FKTN/FKRP_NTP_transf"/>
</dbReference>
<evidence type="ECO:0000256" key="2">
    <source>
        <dbReference type="ARBA" id="ARBA00022692"/>
    </source>
</evidence>
<dbReference type="AlphaFoldDB" id="R0KF22"/>
<evidence type="ECO:0000256" key="3">
    <source>
        <dbReference type="ARBA" id="ARBA00022989"/>
    </source>
</evidence>
<protein>
    <recommendedName>
        <fullName evidence="5">LicD/FKTN/FKRP nucleotidyltransferase domain-containing protein</fullName>
    </recommendedName>
</protein>
<dbReference type="RefSeq" id="XP_008025149.1">
    <property type="nucleotide sequence ID" value="XM_008026958.1"/>
</dbReference>
<organism evidence="6 7">
    <name type="scientific">Exserohilum turcicum (strain 28A)</name>
    <name type="common">Northern leaf blight fungus</name>
    <name type="synonym">Setosphaeria turcica</name>
    <dbReference type="NCBI Taxonomy" id="671987"/>
    <lineage>
        <taxon>Eukaryota</taxon>
        <taxon>Fungi</taxon>
        <taxon>Dikarya</taxon>
        <taxon>Ascomycota</taxon>
        <taxon>Pezizomycotina</taxon>
        <taxon>Dothideomycetes</taxon>
        <taxon>Pleosporomycetidae</taxon>
        <taxon>Pleosporales</taxon>
        <taxon>Pleosporineae</taxon>
        <taxon>Pleosporaceae</taxon>
        <taxon>Exserohilum</taxon>
    </lineage>
</organism>
<keyword evidence="2" id="KW-0812">Transmembrane</keyword>
<dbReference type="eggNOG" id="ENOG502QREF">
    <property type="taxonomic scope" value="Eukaryota"/>
</dbReference>
<dbReference type="GO" id="GO:0016020">
    <property type="term" value="C:membrane"/>
    <property type="evidence" value="ECO:0007669"/>
    <property type="project" value="UniProtKB-SubCell"/>
</dbReference>
<evidence type="ECO:0000259" key="5">
    <source>
        <dbReference type="Pfam" id="PF04991"/>
    </source>
</evidence>
<reference evidence="6 7" key="1">
    <citation type="journal article" date="2012" name="PLoS Pathog.">
        <title>Diverse lifestyles and strategies of plant pathogenesis encoded in the genomes of eighteen Dothideomycetes fungi.</title>
        <authorList>
            <person name="Ohm R.A."/>
            <person name="Feau N."/>
            <person name="Henrissat B."/>
            <person name="Schoch C.L."/>
            <person name="Horwitz B.A."/>
            <person name="Barry K.W."/>
            <person name="Condon B.J."/>
            <person name="Copeland A.C."/>
            <person name="Dhillon B."/>
            <person name="Glaser F."/>
            <person name="Hesse C.N."/>
            <person name="Kosti I."/>
            <person name="LaButti K."/>
            <person name="Lindquist E.A."/>
            <person name="Lucas S."/>
            <person name="Salamov A.A."/>
            <person name="Bradshaw R.E."/>
            <person name="Ciuffetti L."/>
            <person name="Hamelin R.C."/>
            <person name="Kema G.H.J."/>
            <person name="Lawrence C."/>
            <person name="Scott J.A."/>
            <person name="Spatafora J.W."/>
            <person name="Turgeon B.G."/>
            <person name="de Wit P.J.G.M."/>
            <person name="Zhong S."/>
            <person name="Goodwin S.B."/>
            <person name="Grigoriev I.V."/>
        </authorList>
    </citation>
    <scope>NUCLEOTIDE SEQUENCE [LARGE SCALE GENOMIC DNA]</scope>
    <source>
        <strain evidence="7">28A</strain>
    </source>
</reference>
<dbReference type="InterPro" id="IPR009644">
    <property type="entry name" value="FKTN/MNN4/W02B3.4-1"/>
</dbReference>
<dbReference type="OrthoDB" id="444255at2759"/>
<feature type="domain" description="LicD/FKTN/FKRP nucleotidyltransferase" evidence="5">
    <location>
        <begin position="74"/>
        <end position="128"/>
    </location>
</feature>
<keyword evidence="3" id="KW-1133">Transmembrane helix</keyword>
<dbReference type="PANTHER" id="PTHR15407">
    <property type="entry name" value="FUKUTIN-RELATED"/>
    <property type="match status" value="1"/>
</dbReference>